<feature type="compositionally biased region" description="Polar residues" evidence="1">
    <location>
        <begin position="60"/>
        <end position="70"/>
    </location>
</feature>
<evidence type="ECO:0000313" key="2">
    <source>
        <dbReference type="EMBL" id="ACU15620.1"/>
    </source>
</evidence>
<feature type="compositionally biased region" description="Polar residues" evidence="1">
    <location>
        <begin position="28"/>
        <end position="40"/>
    </location>
</feature>
<accession>C6T1Z8</accession>
<feature type="compositionally biased region" description="Basic and acidic residues" evidence="1">
    <location>
        <begin position="7"/>
        <end position="18"/>
    </location>
</feature>
<evidence type="ECO:0000256" key="1">
    <source>
        <dbReference type="SAM" id="MobiDB-lite"/>
    </source>
</evidence>
<dbReference type="EMBL" id="BT091454">
    <property type="protein sequence ID" value="ACU15620.1"/>
    <property type="molecule type" value="mRNA"/>
</dbReference>
<reference evidence="2" key="1">
    <citation type="submission" date="2009-08" db="EMBL/GenBank/DDBJ databases">
        <authorList>
            <person name="Cheung F."/>
            <person name="Xiao Y."/>
            <person name="Chan A."/>
            <person name="Moskal W."/>
            <person name="Town C.D."/>
        </authorList>
    </citation>
    <scope>NUCLEOTIDE SEQUENCE</scope>
</reference>
<feature type="region of interest" description="Disordered" evidence="1">
    <location>
        <begin position="1"/>
        <end position="70"/>
    </location>
</feature>
<sequence>MSSPPQRRNDYEKEHDSTCNHLGHKNKCPSQNGSRSSPPQNVDIGGSLGYRQDPAGKTGSKGNQSKSQRN</sequence>
<organism evidence="2">
    <name type="scientific">Glycine max</name>
    <name type="common">Soybean</name>
    <name type="synonym">Glycine hispida</name>
    <dbReference type="NCBI Taxonomy" id="3847"/>
    <lineage>
        <taxon>Eukaryota</taxon>
        <taxon>Viridiplantae</taxon>
        <taxon>Streptophyta</taxon>
        <taxon>Embryophyta</taxon>
        <taxon>Tracheophyta</taxon>
        <taxon>Spermatophyta</taxon>
        <taxon>Magnoliopsida</taxon>
        <taxon>eudicotyledons</taxon>
        <taxon>Gunneridae</taxon>
        <taxon>Pentapetalae</taxon>
        <taxon>rosids</taxon>
        <taxon>fabids</taxon>
        <taxon>Fabales</taxon>
        <taxon>Fabaceae</taxon>
        <taxon>Papilionoideae</taxon>
        <taxon>50 kb inversion clade</taxon>
        <taxon>NPAAA clade</taxon>
        <taxon>indigoferoid/millettioid clade</taxon>
        <taxon>Phaseoleae</taxon>
        <taxon>Glycine</taxon>
        <taxon>Glycine subgen. Soja</taxon>
    </lineage>
</organism>
<dbReference type="AlphaFoldDB" id="C6T1Z8"/>
<proteinExistence type="evidence at transcript level"/>
<protein>
    <submittedName>
        <fullName evidence="2">Uncharacterized protein</fullName>
    </submittedName>
</protein>
<dbReference type="ExpressionAtlas" id="C6T1Z8">
    <property type="expression patterns" value="baseline and differential"/>
</dbReference>
<name>C6T1Z8_SOYBN</name>